<dbReference type="PROSITE" id="PS50009">
    <property type="entry name" value="RASGEF_CAT"/>
    <property type="match status" value="1"/>
</dbReference>
<dbReference type="EMBL" id="JARJCM010000075">
    <property type="protein sequence ID" value="KAJ7032181.1"/>
    <property type="molecule type" value="Genomic_DNA"/>
</dbReference>
<dbReference type="PROSITE" id="PS50212">
    <property type="entry name" value="RASGEF_NTER"/>
    <property type="match status" value="1"/>
</dbReference>
<reference evidence="6" key="1">
    <citation type="submission" date="2023-03" db="EMBL/GenBank/DDBJ databases">
        <title>Massive genome expansion in bonnet fungi (Mycena s.s.) driven by repeated elements and novel gene families across ecological guilds.</title>
        <authorList>
            <consortium name="Lawrence Berkeley National Laboratory"/>
            <person name="Harder C.B."/>
            <person name="Miyauchi S."/>
            <person name="Viragh M."/>
            <person name="Kuo A."/>
            <person name="Thoen E."/>
            <person name="Andreopoulos B."/>
            <person name="Lu D."/>
            <person name="Skrede I."/>
            <person name="Drula E."/>
            <person name="Henrissat B."/>
            <person name="Morin E."/>
            <person name="Kohler A."/>
            <person name="Barry K."/>
            <person name="LaButti K."/>
            <person name="Morin E."/>
            <person name="Salamov A."/>
            <person name="Lipzen A."/>
            <person name="Mereny Z."/>
            <person name="Hegedus B."/>
            <person name="Baldrian P."/>
            <person name="Stursova M."/>
            <person name="Weitz H."/>
            <person name="Taylor A."/>
            <person name="Grigoriev I.V."/>
            <person name="Nagy L.G."/>
            <person name="Martin F."/>
            <person name="Kauserud H."/>
        </authorList>
    </citation>
    <scope>NUCLEOTIDE SEQUENCE</scope>
    <source>
        <strain evidence="6">CBHHK200</strain>
    </source>
</reference>
<accession>A0AAD6X293</accession>
<evidence type="ECO:0000256" key="1">
    <source>
        <dbReference type="ARBA" id="ARBA00022658"/>
    </source>
</evidence>
<comment type="caution">
    <text evidence="6">The sequence shown here is derived from an EMBL/GenBank/DDBJ whole genome shotgun (WGS) entry which is preliminary data.</text>
</comment>
<dbReference type="SUPFAM" id="SSF48366">
    <property type="entry name" value="Ras GEF"/>
    <property type="match status" value="1"/>
</dbReference>
<feature type="domain" description="N-terminal Ras-GEF" evidence="5">
    <location>
        <begin position="281"/>
        <end position="400"/>
    </location>
</feature>
<dbReference type="InterPro" id="IPR036964">
    <property type="entry name" value="RASGEF_cat_dom_sf"/>
</dbReference>
<proteinExistence type="predicted"/>
<protein>
    <submittedName>
        <fullName evidence="6">Ras guanine nucleotide exchange factor domain-containing protein</fullName>
    </submittedName>
</protein>
<evidence type="ECO:0000259" key="4">
    <source>
        <dbReference type="PROSITE" id="PS50009"/>
    </source>
</evidence>
<evidence type="ECO:0000259" key="5">
    <source>
        <dbReference type="PROSITE" id="PS50212"/>
    </source>
</evidence>
<dbReference type="InterPro" id="IPR023578">
    <property type="entry name" value="Ras_GEF_dom_sf"/>
</dbReference>
<keyword evidence="1 2" id="KW-0344">Guanine-nucleotide releasing factor</keyword>
<dbReference type="CDD" id="cd21037">
    <property type="entry name" value="MLKL_NTD"/>
    <property type="match status" value="1"/>
</dbReference>
<dbReference type="InterPro" id="IPR001895">
    <property type="entry name" value="RASGEF_cat_dom"/>
</dbReference>
<feature type="domain" description="Ras-GEF" evidence="4">
    <location>
        <begin position="412"/>
        <end position="635"/>
    </location>
</feature>
<evidence type="ECO:0000313" key="7">
    <source>
        <dbReference type="Proteomes" id="UP001218188"/>
    </source>
</evidence>
<evidence type="ECO:0000256" key="2">
    <source>
        <dbReference type="PROSITE-ProRule" id="PRU00168"/>
    </source>
</evidence>
<dbReference type="InterPro" id="IPR059179">
    <property type="entry name" value="MLKL-like_MCAfunc"/>
</dbReference>
<evidence type="ECO:0000256" key="3">
    <source>
        <dbReference type="SAM" id="MobiDB-lite"/>
    </source>
</evidence>
<dbReference type="PANTHER" id="PTHR23113">
    <property type="entry name" value="GUANINE NUCLEOTIDE EXCHANGE FACTOR"/>
    <property type="match status" value="1"/>
</dbReference>
<dbReference type="GO" id="GO:0007265">
    <property type="term" value="P:Ras protein signal transduction"/>
    <property type="evidence" value="ECO:0007669"/>
    <property type="project" value="TreeGrafter"/>
</dbReference>
<feature type="region of interest" description="Disordered" evidence="3">
    <location>
        <begin position="637"/>
        <end position="676"/>
    </location>
</feature>
<feature type="compositionally biased region" description="Polar residues" evidence="3">
    <location>
        <begin position="665"/>
        <end position="676"/>
    </location>
</feature>
<dbReference type="InterPro" id="IPR000651">
    <property type="entry name" value="Ras-like_Gua-exchang_fac_N"/>
</dbReference>
<dbReference type="Proteomes" id="UP001218188">
    <property type="component" value="Unassembled WGS sequence"/>
</dbReference>
<dbReference type="Gene3D" id="1.10.840.10">
    <property type="entry name" value="Ras guanine-nucleotide exchange factors catalytic domain"/>
    <property type="match status" value="1"/>
</dbReference>
<dbReference type="PANTHER" id="PTHR23113:SF252">
    <property type="entry name" value="RAS GUANYL-RELEASING PROTEIN 3"/>
    <property type="match status" value="1"/>
</dbReference>
<dbReference type="SMART" id="SM00147">
    <property type="entry name" value="RasGEF"/>
    <property type="match status" value="1"/>
</dbReference>
<dbReference type="InterPro" id="IPR008937">
    <property type="entry name" value="Ras-like_GEF"/>
</dbReference>
<feature type="compositionally biased region" description="Basic and acidic residues" evidence="3">
    <location>
        <begin position="639"/>
        <end position="651"/>
    </location>
</feature>
<evidence type="ECO:0000313" key="6">
    <source>
        <dbReference type="EMBL" id="KAJ7032181.1"/>
    </source>
</evidence>
<gene>
    <name evidence="6" type="ORF">C8F04DRAFT_1108086</name>
</gene>
<dbReference type="AlphaFoldDB" id="A0AAD6X293"/>
<organism evidence="6 7">
    <name type="scientific">Mycena alexandri</name>
    <dbReference type="NCBI Taxonomy" id="1745969"/>
    <lineage>
        <taxon>Eukaryota</taxon>
        <taxon>Fungi</taxon>
        <taxon>Dikarya</taxon>
        <taxon>Basidiomycota</taxon>
        <taxon>Agaricomycotina</taxon>
        <taxon>Agaricomycetes</taxon>
        <taxon>Agaricomycetidae</taxon>
        <taxon>Agaricales</taxon>
        <taxon>Marasmiineae</taxon>
        <taxon>Mycenaceae</taxon>
        <taxon>Mycena</taxon>
    </lineage>
</organism>
<dbReference type="GO" id="GO:0005886">
    <property type="term" value="C:plasma membrane"/>
    <property type="evidence" value="ECO:0007669"/>
    <property type="project" value="TreeGrafter"/>
</dbReference>
<name>A0AAD6X293_9AGAR</name>
<dbReference type="Gene3D" id="1.20.870.10">
    <property type="entry name" value="Son of sevenless (SoS) protein Chain: S domain 1"/>
    <property type="match status" value="1"/>
</dbReference>
<dbReference type="GO" id="GO:0005085">
    <property type="term" value="F:guanyl-nucleotide exchange factor activity"/>
    <property type="evidence" value="ECO:0007669"/>
    <property type="project" value="UniProtKB-KW"/>
</dbReference>
<dbReference type="Pfam" id="PF00617">
    <property type="entry name" value="RasGEF"/>
    <property type="match status" value="1"/>
</dbReference>
<sequence length="676" mass="77476">MPVSADLVMGALSLAKDVADILRNGPQAQREVADLNNRLIARLNSLRDPSMALDDPTIIADFVTEAENVLKGILDKLKRRRVLDFVTAIFRQDEILSWVAQQNRNMDEAFRLMIIQILVANVRQIMETRARQEHDLGEIRGEMNSQFERIAAHFQSEPSLDGRVIDDALDLVGTQSARHTPRFTQGSLSSRIHRQLPSLPPISPAKALSLDGFLRSPREQTMAGESHRIHRQPFSLSPISLTPSLSFDGLLSSPEEPTIAEEPASHPPVPPILATNSIHKRENNKIYGNPRGLIDLLLTTEDEHFKQLILKTYRDYTTPEELFDIIEQAFAEARPETDPLHFVAKRTKIVKVIVPWLGTLPSDSLVHRVREFASGNLCMVIPDHQARILEAIGNRPPPPAILIGGPTAEPRYPEELALALTHREHDLHRTIEWIDYLLYTRGEPSRLDDWVSNHHMTIRWVKYSVLRHDEMKDRAEAMKRFAKAGKECLRRQNYNSMAAIAKALDCTTKPIRDLSHTLKLLSRTTRTTFEDLTQIIDSDQDYKAYRKKIRKLPSANYIPWCTAELDYLKARLEKYPPIVDDLINFERYEQLASTVPVYTVPPELEGNREEHHIAYLVEKFDNEGYDEEAENRRRRWLKKREEDDYRTRKPQWDGLGIKSRGGPSTHPTTRAPTHRS</sequence>
<keyword evidence="7" id="KW-1185">Reference proteome</keyword>